<dbReference type="InterPro" id="IPR018108">
    <property type="entry name" value="MCP_transmembrane"/>
</dbReference>
<name>A0A4U0WVR4_9PEZI</name>
<evidence type="ECO:0000256" key="6">
    <source>
        <dbReference type="ARBA" id="ARBA00022792"/>
    </source>
</evidence>
<keyword evidence="5" id="KW-0677">Repeat</keyword>
<protein>
    <recommendedName>
        <fullName evidence="15">Mitochondrial carrier</fullName>
    </recommendedName>
</protein>
<evidence type="ECO:0000256" key="1">
    <source>
        <dbReference type="ARBA" id="ARBA00004225"/>
    </source>
</evidence>
<dbReference type="InterPro" id="IPR050567">
    <property type="entry name" value="Mitochondrial_Carrier"/>
</dbReference>
<keyword evidence="4 10" id="KW-0812">Transmembrane</keyword>
<evidence type="ECO:0000256" key="8">
    <source>
        <dbReference type="ARBA" id="ARBA00023128"/>
    </source>
</evidence>
<gene>
    <name evidence="13" type="ORF">B0A49_06859</name>
</gene>
<dbReference type="PROSITE" id="PS50920">
    <property type="entry name" value="SOLCAR"/>
    <property type="match status" value="1"/>
</dbReference>
<dbReference type="GO" id="GO:0031966">
    <property type="term" value="C:mitochondrial membrane"/>
    <property type="evidence" value="ECO:0007669"/>
    <property type="project" value="UniProtKB-SubCell"/>
</dbReference>
<keyword evidence="3 11" id="KW-0813">Transport</keyword>
<dbReference type="AlphaFoldDB" id="A0A4U0WVR4"/>
<dbReference type="SUPFAM" id="SSF103506">
    <property type="entry name" value="Mitochondrial carrier"/>
    <property type="match status" value="1"/>
</dbReference>
<organism evidence="13 14">
    <name type="scientific">Cryomyces minteri</name>
    <dbReference type="NCBI Taxonomy" id="331657"/>
    <lineage>
        <taxon>Eukaryota</taxon>
        <taxon>Fungi</taxon>
        <taxon>Dikarya</taxon>
        <taxon>Ascomycota</taxon>
        <taxon>Pezizomycotina</taxon>
        <taxon>Dothideomycetes</taxon>
        <taxon>Dothideomycetes incertae sedis</taxon>
        <taxon>Cryomyces</taxon>
    </lineage>
</organism>
<feature type="region of interest" description="Disordered" evidence="12">
    <location>
        <begin position="1"/>
        <end position="30"/>
    </location>
</feature>
<feature type="compositionally biased region" description="Basic and acidic residues" evidence="12">
    <location>
        <begin position="7"/>
        <end position="22"/>
    </location>
</feature>
<dbReference type="Pfam" id="PF00153">
    <property type="entry name" value="Mito_carr"/>
    <property type="match status" value="1"/>
</dbReference>
<dbReference type="Gene3D" id="1.50.40.10">
    <property type="entry name" value="Mitochondrial carrier domain"/>
    <property type="match status" value="1"/>
</dbReference>
<feature type="repeat" description="Solcar" evidence="10">
    <location>
        <begin position="142"/>
        <end position="229"/>
    </location>
</feature>
<evidence type="ECO:0000256" key="12">
    <source>
        <dbReference type="SAM" id="MobiDB-lite"/>
    </source>
</evidence>
<evidence type="ECO:0000256" key="2">
    <source>
        <dbReference type="ARBA" id="ARBA00006375"/>
    </source>
</evidence>
<evidence type="ECO:0000256" key="11">
    <source>
        <dbReference type="RuleBase" id="RU000488"/>
    </source>
</evidence>
<proteinExistence type="inferred from homology"/>
<evidence type="ECO:0008006" key="15">
    <source>
        <dbReference type="Google" id="ProtNLM"/>
    </source>
</evidence>
<keyword evidence="6" id="KW-0999">Mitochondrion inner membrane</keyword>
<dbReference type="EMBL" id="NAJN01001090">
    <property type="protein sequence ID" value="TKA65845.1"/>
    <property type="molecule type" value="Genomic_DNA"/>
</dbReference>
<evidence type="ECO:0000256" key="10">
    <source>
        <dbReference type="PROSITE-ProRule" id="PRU00282"/>
    </source>
</evidence>
<accession>A0A4U0WVR4</accession>
<evidence type="ECO:0000256" key="4">
    <source>
        <dbReference type="ARBA" id="ARBA00022692"/>
    </source>
</evidence>
<sequence>MTTPLDARGRESGNLAARDEGGRKKRQSNAATGASAAGIRAVSSQFVAFYFRAPIKAFFRTRVEAVNPRIQANESWSWRMSTPGVLAHAVKTYGWSFIPNNVLPPMIANVTVGAVLYTAYLQALGAIYEPSSHSVKRVYPPAPLASTFSAGFVAGTFQSVVAAPLDALQIRFQTSDMLEGQYKSMWDYARHKLHSIGVRGVFAGWGLSFVKDSFGYGVFFATFEFIKSQAYYAFVTRYYGRQEPVFTFHRRRSTIRDDEDGNPTIRPHYALEPSFILFAGILASIAQQGIQHPLGLVQEVYYGRLESLDYQAKLEPPHSRMLRLYYRAYEKTYEQCLIQAKRAGGWKRWLYKGFLVHTLRQVPSTSAGLIVFEIVRRKYGRAEDVISIEKDGHDILLP</sequence>
<evidence type="ECO:0000256" key="7">
    <source>
        <dbReference type="ARBA" id="ARBA00022989"/>
    </source>
</evidence>
<dbReference type="PANTHER" id="PTHR45624:SF26">
    <property type="entry name" value="CARRIER PROTEIN, PUTATIVE (AFU_ORTHOLOGUE AFUA_1G07710)-RELATED"/>
    <property type="match status" value="1"/>
</dbReference>
<keyword evidence="8" id="KW-0496">Mitochondrion</keyword>
<dbReference type="GO" id="GO:0022857">
    <property type="term" value="F:transmembrane transporter activity"/>
    <property type="evidence" value="ECO:0007669"/>
    <property type="project" value="TreeGrafter"/>
</dbReference>
<reference evidence="13 14" key="1">
    <citation type="submission" date="2017-03" db="EMBL/GenBank/DDBJ databases">
        <title>Genomes of endolithic fungi from Antarctica.</title>
        <authorList>
            <person name="Coleine C."/>
            <person name="Masonjones S."/>
            <person name="Stajich J.E."/>
        </authorList>
    </citation>
    <scope>NUCLEOTIDE SEQUENCE [LARGE SCALE GENOMIC DNA]</scope>
    <source>
        <strain evidence="13 14">CCFEE 5187</strain>
    </source>
</reference>
<keyword evidence="7" id="KW-1133">Transmembrane helix</keyword>
<evidence type="ECO:0000313" key="13">
    <source>
        <dbReference type="EMBL" id="TKA65845.1"/>
    </source>
</evidence>
<dbReference type="OrthoDB" id="3364892at2759"/>
<evidence type="ECO:0000313" key="14">
    <source>
        <dbReference type="Proteomes" id="UP000308768"/>
    </source>
</evidence>
<comment type="subcellular location">
    <subcellularLocation>
        <location evidence="1">Mitochondrion membrane</location>
        <topology evidence="1">Multi-pass membrane protein</topology>
    </subcellularLocation>
</comment>
<comment type="similarity">
    <text evidence="2 11">Belongs to the mitochondrial carrier (TC 2.A.29) family.</text>
</comment>
<evidence type="ECO:0000256" key="5">
    <source>
        <dbReference type="ARBA" id="ARBA00022737"/>
    </source>
</evidence>
<dbReference type="PANTHER" id="PTHR45624">
    <property type="entry name" value="MITOCHONDRIAL BASIC AMINO ACIDS TRANSPORTER-RELATED"/>
    <property type="match status" value="1"/>
</dbReference>
<dbReference type="InterPro" id="IPR023395">
    <property type="entry name" value="MCP_dom_sf"/>
</dbReference>
<dbReference type="Proteomes" id="UP000308768">
    <property type="component" value="Unassembled WGS sequence"/>
</dbReference>
<keyword evidence="14" id="KW-1185">Reference proteome</keyword>
<evidence type="ECO:0000256" key="3">
    <source>
        <dbReference type="ARBA" id="ARBA00022448"/>
    </source>
</evidence>
<keyword evidence="9 10" id="KW-0472">Membrane</keyword>
<evidence type="ECO:0000256" key="9">
    <source>
        <dbReference type="ARBA" id="ARBA00023136"/>
    </source>
</evidence>
<comment type="caution">
    <text evidence="13">The sequence shown here is derived from an EMBL/GenBank/DDBJ whole genome shotgun (WGS) entry which is preliminary data.</text>
</comment>